<protein>
    <recommendedName>
        <fullName evidence="4">RRM domain-containing protein</fullName>
    </recommendedName>
</protein>
<feature type="compositionally biased region" description="Basic and acidic residues" evidence="3">
    <location>
        <begin position="85"/>
        <end position="105"/>
    </location>
</feature>
<evidence type="ECO:0000256" key="3">
    <source>
        <dbReference type="SAM" id="MobiDB-lite"/>
    </source>
</evidence>
<dbReference type="EMBL" id="JAKKPZ010000139">
    <property type="protein sequence ID" value="KAI1700620.1"/>
    <property type="molecule type" value="Genomic_DNA"/>
</dbReference>
<gene>
    <name evidence="5" type="ORF">DdX_16591</name>
</gene>
<evidence type="ECO:0000313" key="5">
    <source>
        <dbReference type="EMBL" id="KAI1700620.1"/>
    </source>
</evidence>
<feature type="compositionally biased region" description="Polar residues" evidence="3">
    <location>
        <begin position="110"/>
        <end position="124"/>
    </location>
</feature>
<reference evidence="5" key="1">
    <citation type="submission" date="2022-01" db="EMBL/GenBank/DDBJ databases">
        <title>Genome Sequence Resource for Two Populations of Ditylenchus destructor, the Migratory Endoparasitic Phytonematode.</title>
        <authorList>
            <person name="Zhang H."/>
            <person name="Lin R."/>
            <person name="Xie B."/>
        </authorList>
    </citation>
    <scope>NUCLEOTIDE SEQUENCE</scope>
    <source>
        <strain evidence="5">BazhouSP</strain>
    </source>
</reference>
<organism evidence="5 6">
    <name type="scientific">Ditylenchus destructor</name>
    <dbReference type="NCBI Taxonomy" id="166010"/>
    <lineage>
        <taxon>Eukaryota</taxon>
        <taxon>Metazoa</taxon>
        <taxon>Ecdysozoa</taxon>
        <taxon>Nematoda</taxon>
        <taxon>Chromadorea</taxon>
        <taxon>Rhabditida</taxon>
        <taxon>Tylenchina</taxon>
        <taxon>Tylenchomorpha</taxon>
        <taxon>Sphaerularioidea</taxon>
        <taxon>Anguinidae</taxon>
        <taxon>Anguininae</taxon>
        <taxon>Ditylenchus</taxon>
    </lineage>
</organism>
<dbReference type="GO" id="GO:0010468">
    <property type="term" value="P:regulation of gene expression"/>
    <property type="evidence" value="ECO:0007669"/>
    <property type="project" value="TreeGrafter"/>
</dbReference>
<name>A0AAD4QZY1_9BILA</name>
<accession>A0AAD4QZY1</accession>
<evidence type="ECO:0000259" key="4">
    <source>
        <dbReference type="SMART" id="SM00360"/>
    </source>
</evidence>
<dbReference type="InterPro" id="IPR012677">
    <property type="entry name" value="Nucleotide-bd_a/b_plait_sf"/>
</dbReference>
<dbReference type="PANTHER" id="PTHR48033">
    <property type="entry name" value="RNA-BINDING (RRM/RBD/RNP MOTIFS) FAMILY PROTEIN"/>
    <property type="match status" value="1"/>
</dbReference>
<dbReference type="InterPro" id="IPR000504">
    <property type="entry name" value="RRM_dom"/>
</dbReference>
<feature type="region of interest" description="Disordered" evidence="3">
    <location>
        <begin position="61"/>
        <end position="124"/>
    </location>
</feature>
<feature type="domain" description="RRM" evidence="4">
    <location>
        <begin position="290"/>
        <end position="365"/>
    </location>
</feature>
<sequence>MNAKIIRLALESVGTQITAFGRISLSAIRSATNTQSNVKTEPEDVDTSELEILGSVEIRKRKASSKSAEHISQRSDGNAQQNLKVEGERTNLRLMEEAKKKRMAEEPVPESSQYNQGTSNAQSRTIDETPLWKQNHLGSANVDSAQIPGINSTKDQEERMTGLTSTAASLTNRIRIYGPCLHPTEENPKACQKQELKAYFGQFGKIKGVTIAKYEGITLTFVDCDSAAKCLQQRTHKIRGQDFIVSAETPTKPMMKKLIATRKRNTVHSSSENAFGPNNQIQLPPSSTNRISVTGPCLHPEHADPRVCQKQELKAYFRQFGKIINDINVSKNCKRSTVTFENCESAAKCIRQRTHKIRGQDFLVGRQRATKSVRMKLRATPNETVPHSSSEIFVTGPCLHPEDMDPAASQREEFPTYFGQSGQIKDGTSNAQSRTIDGTPLWKQHHLGSSNVDPAQIPGFNSARDQREPMATSTVADMTNRIYIYGPCLHPMEENPRDHQREDFRTYFAQFGKIITVSVKPILDPLTTDATVTFVNCDSAAKCIEQGTHKILGQDFRVKRRQPSKGTKRKIIAALEQNLPHLPEENDVSDQDYEGKLPEGLTNRIFVGGPCLHPEQVDPRVGQNGDLRAYFGQFGAIVNISNHKTDDATKMKSIVTFENCDSARQSLEQAKHEICGLEFNVWAASPTKSMKKKLNEYCAIMSQNMPGPSSANATAPNDPSNQAESNLGNQWFQGLPRAIEDFMSRLKQQERRKKANVEDLEDY</sequence>
<feature type="region of interest" description="Disordered" evidence="3">
    <location>
        <begin position="707"/>
        <end position="730"/>
    </location>
</feature>
<feature type="region of interest" description="Disordered" evidence="3">
    <location>
        <begin position="267"/>
        <end position="286"/>
    </location>
</feature>
<keyword evidence="6" id="KW-1185">Reference proteome</keyword>
<feature type="domain" description="RRM" evidence="4">
    <location>
        <begin position="604"/>
        <end position="680"/>
    </location>
</feature>
<dbReference type="PANTHER" id="PTHR48033:SF10">
    <property type="entry name" value="RNA-BINDING PROTEIN SQUID"/>
    <property type="match status" value="1"/>
</dbReference>
<evidence type="ECO:0000256" key="2">
    <source>
        <dbReference type="ARBA" id="ARBA00023242"/>
    </source>
</evidence>
<dbReference type="Gene3D" id="3.30.70.330">
    <property type="match status" value="4"/>
</dbReference>
<evidence type="ECO:0000313" key="6">
    <source>
        <dbReference type="Proteomes" id="UP001201812"/>
    </source>
</evidence>
<dbReference type="GO" id="GO:0003723">
    <property type="term" value="F:RNA binding"/>
    <property type="evidence" value="ECO:0007669"/>
    <property type="project" value="InterPro"/>
</dbReference>
<dbReference type="AlphaFoldDB" id="A0AAD4QZY1"/>
<dbReference type="Proteomes" id="UP001201812">
    <property type="component" value="Unassembled WGS sequence"/>
</dbReference>
<dbReference type="InterPro" id="IPR035979">
    <property type="entry name" value="RBD_domain_sf"/>
</dbReference>
<dbReference type="GO" id="GO:0000785">
    <property type="term" value="C:chromatin"/>
    <property type="evidence" value="ECO:0007669"/>
    <property type="project" value="TreeGrafter"/>
</dbReference>
<feature type="compositionally biased region" description="Polar residues" evidence="3">
    <location>
        <begin position="74"/>
        <end position="83"/>
    </location>
</feature>
<dbReference type="SUPFAM" id="SSF54928">
    <property type="entry name" value="RNA-binding domain, RBD"/>
    <property type="match status" value="4"/>
</dbReference>
<comment type="subcellular location">
    <subcellularLocation>
        <location evidence="1">Nucleus</location>
    </subcellularLocation>
</comment>
<evidence type="ECO:0000256" key="1">
    <source>
        <dbReference type="ARBA" id="ARBA00004123"/>
    </source>
</evidence>
<proteinExistence type="predicted"/>
<keyword evidence="2" id="KW-0539">Nucleus</keyword>
<feature type="domain" description="RRM" evidence="4">
    <location>
        <begin position="481"/>
        <end position="559"/>
    </location>
</feature>
<feature type="domain" description="RRM" evidence="4">
    <location>
        <begin position="173"/>
        <end position="246"/>
    </location>
</feature>
<dbReference type="Pfam" id="PF00076">
    <property type="entry name" value="RRM_1"/>
    <property type="match status" value="1"/>
</dbReference>
<dbReference type="SMART" id="SM00360">
    <property type="entry name" value="RRM"/>
    <property type="match status" value="4"/>
</dbReference>
<comment type="caution">
    <text evidence="5">The sequence shown here is derived from an EMBL/GenBank/DDBJ whole genome shotgun (WGS) entry which is preliminary data.</text>
</comment>
<dbReference type="GO" id="GO:0005654">
    <property type="term" value="C:nucleoplasm"/>
    <property type="evidence" value="ECO:0007669"/>
    <property type="project" value="TreeGrafter"/>
</dbReference>